<evidence type="ECO:0000259" key="2">
    <source>
        <dbReference type="Pfam" id="PF04909"/>
    </source>
</evidence>
<gene>
    <name evidence="4" type="primary">20341229</name>
    <name evidence="3" type="ORF">GGTG_00771</name>
</gene>
<organism evidence="3">
    <name type="scientific">Gaeumannomyces tritici (strain R3-111a-1)</name>
    <name type="common">Wheat and barley take-all root rot fungus</name>
    <name type="synonym">Gaeumannomyces graminis var. tritici</name>
    <dbReference type="NCBI Taxonomy" id="644352"/>
    <lineage>
        <taxon>Eukaryota</taxon>
        <taxon>Fungi</taxon>
        <taxon>Dikarya</taxon>
        <taxon>Ascomycota</taxon>
        <taxon>Pezizomycotina</taxon>
        <taxon>Sordariomycetes</taxon>
        <taxon>Sordariomycetidae</taxon>
        <taxon>Magnaporthales</taxon>
        <taxon>Magnaporthaceae</taxon>
        <taxon>Gaeumannomyces</taxon>
    </lineage>
</organism>
<dbReference type="EnsemblFungi" id="EJT80777">
    <property type="protein sequence ID" value="EJT80777"/>
    <property type="gene ID" value="GGTG_00771"/>
</dbReference>
<reference evidence="3" key="2">
    <citation type="submission" date="2010-07" db="EMBL/GenBank/DDBJ databases">
        <authorList>
            <consortium name="The Broad Institute Genome Sequencing Platform"/>
            <consortium name="Broad Institute Genome Sequencing Center for Infectious Disease"/>
            <person name="Ma L.-J."/>
            <person name="Dead R."/>
            <person name="Young S."/>
            <person name="Zeng Q."/>
            <person name="Koehrsen M."/>
            <person name="Alvarado L."/>
            <person name="Berlin A."/>
            <person name="Chapman S.B."/>
            <person name="Chen Z."/>
            <person name="Freedman E."/>
            <person name="Gellesch M."/>
            <person name="Goldberg J."/>
            <person name="Griggs A."/>
            <person name="Gujja S."/>
            <person name="Heilman E.R."/>
            <person name="Heiman D."/>
            <person name="Hepburn T."/>
            <person name="Howarth C."/>
            <person name="Jen D."/>
            <person name="Larson L."/>
            <person name="Mehta T."/>
            <person name="Neiman D."/>
            <person name="Pearson M."/>
            <person name="Roberts A."/>
            <person name="Saif S."/>
            <person name="Shea T."/>
            <person name="Shenoy N."/>
            <person name="Sisk P."/>
            <person name="Stolte C."/>
            <person name="Sykes S."/>
            <person name="Walk T."/>
            <person name="White J."/>
            <person name="Yandava C."/>
            <person name="Haas B."/>
            <person name="Nusbaum C."/>
            <person name="Birren B."/>
        </authorList>
    </citation>
    <scope>NUCLEOTIDE SEQUENCE</scope>
    <source>
        <strain evidence="3">R3-111a-1</strain>
    </source>
</reference>
<name>J3NHN4_GAET3</name>
<dbReference type="Pfam" id="PF04909">
    <property type="entry name" value="Amidohydro_2"/>
    <property type="match status" value="1"/>
</dbReference>
<dbReference type="PANTHER" id="PTHR43569">
    <property type="entry name" value="AMIDOHYDROLASE"/>
    <property type="match status" value="1"/>
</dbReference>
<proteinExistence type="inferred from homology"/>
<dbReference type="InterPro" id="IPR006680">
    <property type="entry name" value="Amidohydro-rel"/>
</dbReference>
<evidence type="ECO:0000313" key="3">
    <source>
        <dbReference type="EMBL" id="EJT80777.1"/>
    </source>
</evidence>
<dbReference type="InterPro" id="IPR052350">
    <property type="entry name" value="Metallo-dep_Lactonases"/>
</dbReference>
<dbReference type="InterPro" id="IPR032466">
    <property type="entry name" value="Metal_Hydrolase"/>
</dbReference>
<dbReference type="VEuPathDB" id="FungiDB:GGTG_00771"/>
<dbReference type="HOGENOM" id="CLU_044590_1_0_1"/>
<dbReference type="STRING" id="644352.J3NHN4"/>
<dbReference type="RefSeq" id="XP_009216786.1">
    <property type="nucleotide sequence ID" value="XM_009218522.1"/>
</dbReference>
<dbReference type="SUPFAM" id="SSF51556">
    <property type="entry name" value="Metallo-dependent hydrolases"/>
    <property type="match status" value="1"/>
</dbReference>
<dbReference type="eggNOG" id="ENOG502RZT7">
    <property type="taxonomic scope" value="Eukaryota"/>
</dbReference>
<evidence type="ECO:0000313" key="4">
    <source>
        <dbReference type="EnsemblFungi" id="EJT80777"/>
    </source>
</evidence>
<dbReference type="Proteomes" id="UP000006039">
    <property type="component" value="Unassembled WGS sequence"/>
</dbReference>
<dbReference type="OrthoDB" id="2135488at2759"/>
<evidence type="ECO:0000313" key="5">
    <source>
        <dbReference type="Proteomes" id="UP000006039"/>
    </source>
</evidence>
<dbReference type="AlphaFoldDB" id="J3NHN4"/>
<reference evidence="4" key="5">
    <citation type="submission" date="2018-04" db="UniProtKB">
        <authorList>
            <consortium name="EnsemblFungi"/>
        </authorList>
    </citation>
    <scope>IDENTIFICATION</scope>
    <source>
        <strain evidence="4">R3-111a-1</strain>
    </source>
</reference>
<evidence type="ECO:0000256" key="1">
    <source>
        <dbReference type="ARBA" id="ARBA00038310"/>
    </source>
</evidence>
<dbReference type="EMBL" id="GL385395">
    <property type="protein sequence ID" value="EJT80777.1"/>
    <property type="molecule type" value="Genomic_DNA"/>
</dbReference>
<protein>
    <submittedName>
        <fullName evidence="3">Amidohydrolase</fullName>
    </submittedName>
</protein>
<keyword evidence="5" id="KW-1185">Reference proteome</keyword>
<dbReference type="GeneID" id="20341229"/>
<comment type="similarity">
    <text evidence="1">Belongs to the metallo-dependent hydrolases superfamily.</text>
</comment>
<dbReference type="GO" id="GO:0016787">
    <property type="term" value="F:hydrolase activity"/>
    <property type="evidence" value="ECO:0007669"/>
    <property type="project" value="UniProtKB-KW"/>
</dbReference>
<reference evidence="4" key="4">
    <citation type="journal article" date="2015" name="G3 (Bethesda)">
        <title>Genome sequences of three phytopathogenic species of the Magnaporthaceae family of fungi.</title>
        <authorList>
            <person name="Okagaki L.H."/>
            <person name="Nunes C.C."/>
            <person name="Sailsbery J."/>
            <person name="Clay B."/>
            <person name="Brown D."/>
            <person name="John T."/>
            <person name="Oh Y."/>
            <person name="Young N."/>
            <person name="Fitzgerald M."/>
            <person name="Haas B.J."/>
            <person name="Zeng Q."/>
            <person name="Young S."/>
            <person name="Adiconis X."/>
            <person name="Fan L."/>
            <person name="Levin J.Z."/>
            <person name="Mitchell T.K."/>
            <person name="Okubara P.A."/>
            <person name="Farman M.L."/>
            <person name="Kohn L.M."/>
            <person name="Birren B."/>
            <person name="Ma L.-J."/>
            <person name="Dean R.A."/>
        </authorList>
    </citation>
    <scope>NUCLEOTIDE SEQUENCE</scope>
    <source>
        <strain evidence="4">R3-111a-1</strain>
    </source>
</reference>
<accession>J3NHN4</accession>
<reference evidence="5" key="1">
    <citation type="submission" date="2010-07" db="EMBL/GenBank/DDBJ databases">
        <title>The genome sequence of Gaeumannomyces graminis var. tritici strain R3-111a-1.</title>
        <authorList>
            <consortium name="The Broad Institute Genome Sequencing Platform"/>
            <person name="Ma L.-J."/>
            <person name="Dead R."/>
            <person name="Young S."/>
            <person name="Zeng Q."/>
            <person name="Koehrsen M."/>
            <person name="Alvarado L."/>
            <person name="Berlin A."/>
            <person name="Chapman S.B."/>
            <person name="Chen Z."/>
            <person name="Freedman E."/>
            <person name="Gellesch M."/>
            <person name="Goldberg J."/>
            <person name="Griggs A."/>
            <person name="Gujja S."/>
            <person name="Heilman E.R."/>
            <person name="Heiman D."/>
            <person name="Hepburn T."/>
            <person name="Howarth C."/>
            <person name="Jen D."/>
            <person name="Larson L."/>
            <person name="Mehta T."/>
            <person name="Neiman D."/>
            <person name="Pearson M."/>
            <person name="Roberts A."/>
            <person name="Saif S."/>
            <person name="Shea T."/>
            <person name="Shenoy N."/>
            <person name="Sisk P."/>
            <person name="Stolte C."/>
            <person name="Sykes S."/>
            <person name="Walk T."/>
            <person name="White J."/>
            <person name="Yandava C."/>
            <person name="Haas B."/>
            <person name="Nusbaum C."/>
            <person name="Birren B."/>
        </authorList>
    </citation>
    <scope>NUCLEOTIDE SEQUENCE [LARGE SCALE GENOMIC DNA]</scope>
    <source>
        <strain evidence="5">R3-111a-1</strain>
    </source>
</reference>
<dbReference type="Gene3D" id="3.20.20.140">
    <property type="entry name" value="Metal-dependent hydrolases"/>
    <property type="match status" value="1"/>
</dbReference>
<keyword evidence="3" id="KW-0378">Hydrolase</keyword>
<dbReference type="PANTHER" id="PTHR43569:SF2">
    <property type="entry name" value="AMIDOHYDROLASE-RELATED DOMAIN-CONTAINING PROTEIN"/>
    <property type="match status" value="1"/>
</dbReference>
<feature type="domain" description="Amidohydrolase-related" evidence="2">
    <location>
        <begin position="186"/>
        <end position="347"/>
    </location>
</feature>
<reference evidence="3" key="3">
    <citation type="submission" date="2010-09" db="EMBL/GenBank/DDBJ databases">
        <title>Annotation of Gaeumannomyces graminis var. tritici R3-111a-1.</title>
        <authorList>
            <consortium name="The Broad Institute Genome Sequencing Platform"/>
            <person name="Ma L.-J."/>
            <person name="Dead R."/>
            <person name="Young S.K."/>
            <person name="Zeng Q."/>
            <person name="Gargeya S."/>
            <person name="Fitzgerald M."/>
            <person name="Haas B."/>
            <person name="Abouelleil A."/>
            <person name="Alvarado L."/>
            <person name="Arachchi H.M."/>
            <person name="Berlin A."/>
            <person name="Brown A."/>
            <person name="Chapman S.B."/>
            <person name="Chen Z."/>
            <person name="Dunbar C."/>
            <person name="Freedman E."/>
            <person name="Gearin G."/>
            <person name="Gellesch M."/>
            <person name="Goldberg J."/>
            <person name="Griggs A."/>
            <person name="Gujja S."/>
            <person name="Heiman D."/>
            <person name="Howarth C."/>
            <person name="Larson L."/>
            <person name="Lui A."/>
            <person name="MacDonald P.J.P."/>
            <person name="Mehta T."/>
            <person name="Montmayeur A."/>
            <person name="Murphy C."/>
            <person name="Neiman D."/>
            <person name="Pearson M."/>
            <person name="Priest M."/>
            <person name="Roberts A."/>
            <person name="Saif S."/>
            <person name="Shea T."/>
            <person name="Shenoy N."/>
            <person name="Sisk P."/>
            <person name="Stolte C."/>
            <person name="Sykes S."/>
            <person name="Yandava C."/>
            <person name="Wortman J."/>
            <person name="Nusbaum C."/>
            <person name="Birren B."/>
        </authorList>
    </citation>
    <scope>NUCLEOTIDE SEQUENCE</scope>
    <source>
        <strain evidence="3">R3-111a-1</strain>
    </source>
</reference>
<sequence>MAAQDLLIVDSHIHLYPEAELETLSWATPGDPLVKRFSIEEYRAATGAPKNLRGFVFLETDRHNEKGTEWKYALMEIEWLARIAKGEPRDGEGHTPEDASLCLGIVPWAPMNLGRAKMVEYLEKAEQAAGPAWPKVKGFRYLLQDKEAGFGVTPEFIESMKLLGEKGFTFDAGVDQHRRGRAQLEELVAMIDHAYEGVVDDSKKLKFIINHCCKPNLEIIRTADPSFIAWRSAMFTLAKCDRIYMKLSGLFSEMPPALRSRSPEEIFEAVQPWLAVVLAAFGPSRIMFASDWPVCTIGVDEGDGDGGKLGAWKKWRAVVERLCDMASLPEDDQKMIWAGTAVKAYGLDI</sequence>